<accession>A0A9D4INU4</accession>
<reference evidence="1" key="1">
    <citation type="journal article" date="2019" name="bioRxiv">
        <title>The Genome of the Zebra Mussel, Dreissena polymorpha: A Resource for Invasive Species Research.</title>
        <authorList>
            <person name="McCartney M.A."/>
            <person name="Auch B."/>
            <person name="Kono T."/>
            <person name="Mallez S."/>
            <person name="Zhang Y."/>
            <person name="Obille A."/>
            <person name="Becker A."/>
            <person name="Abrahante J.E."/>
            <person name="Garbe J."/>
            <person name="Badalamenti J.P."/>
            <person name="Herman A."/>
            <person name="Mangelson H."/>
            <person name="Liachko I."/>
            <person name="Sullivan S."/>
            <person name="Sone E.D."/>
            <person name="Koren S."/>
            <person name="Silverstein K.A.T."/>
            <person name="Beckman K.B."/>
            <person name="Gohl D.M."/>
        </authorList>
    </citation>
    <scope>NUCLEOTIDE SEQUENCE</scope>
    <source>
        <strain evidence="1">Duluth1</strain>
        <tissue evidence="1">Whole animal</tissue>
    </source>
</reference>
<name>A0A9D4INU4_DREPO</name>
<gene>
    <name evidence="1" type="ORF">DPMN_157449</name>
</gene>
<evidence type="ECO:0000313" key="1">
    <source>
        <dbReference type="EMBL" id="KAH3779644.1"/>
    </source>
</evidence>
<keyword evidence="2" id="KW-1185">Reference proteome</keyword>
<dbReference type="Proteomes" id="UP000828390">
    <property type="component" value="Unassembled WGS sequence"/>
</dbReference>
<proteinExistence type="predicted"/>
<comment type="caution">
    <text evidence="1">The sequence shown here is derived from an EMBL/GenBank/DDBJ whole genome shotgun (WGS) entry which is preliminary data.</text>
</comment>
<evidence type="ECO:0000313" key="2">
    <source>
        <dbReference type="Proteomes" id="UP000828390"/>
    </source>
</evidence>
<dbReference type="AlphaFoldDB" id="A0A9D4INU4"/>
<protein>
    <submittedName>
        <fullName evidence="1">Uncharacterized protein</fullName>
    </submittedName>
</protein>
<dbReference type="EMBL" id="JAIWYP010000008">
    <property type="protein sequence ID" value="KAH3779644.1"/>
    <property type="molecule type" value="Genomic_DNA"/>
</dbReference>
<reference evidence="1" key="2">
    <citation type="submission" date="2020-11" db="EMBL/GenBank/DDBJ databases">
        <authorList>
            <person name="McCartney M.A."/>
            <person name="Auch B."/>
            <person name="Kono T."/>
            <person name="Mallez S."/>
            <person name="Becker A."/>
            <person name="Gohl D.M."/>
            <person name="Silverstein K.A.T."/>
            <person name="Koren S."/>
            <person name="Bechman K.B."/>
            <person name="Herman A."/>
            <person name="Abrahante J.E."/>
            <person name="Garbe J."/>
        </authorList>
    </citation>
    <scope>NUCLEOTIDE SEQUENCE</scope>
    <source>
        <strain evidence="1">Duluth1</strain>
        <tissue evidence="1">Whole animal</tissue>
    </source>
</reference>
<sequence length="65" mass="7549">MNALELIVPKKDRGLISYWDRPRRKAYTCGAEYFESDQDTSDKSDEEDDNDANAYHTSRICKCRG</sequence>
<organism evidence="1 2">
    <name type="scientific">Dreissena polymorpha</name>
    <name type="common">Zebra mussel</name>
    <name type="synonym">Mytilus polymorpha</name>
    <dbReference type="NCBI Taxonomy" id="45954"/>
    <lineage>
        <taxon>Eukaryota</taxon>
        <taxon>Metazoa</taxon>
        <taxon>Spiralia</taxon>
        <taxon>Lophotrochozoa</taxon>
        <taxon>Mollusca</taxon>
        <taxon>Bivalvia</taxon>
        <taxon>Autobranchia</taxon>
        <taxon>Heteroconchia</taxon>
        <taxon>Euheterodonta</taxon>
        <taxon>Imparidentia</taxon>
        <taxon>Neoheterodontei</taxon>
        <taxon>Myida</taxon>
        <taxon>Dreissenoidea</taxon>
        <taxon>Dreissenidae</taxon>
        <taxon>Dreissena</taxon>
    </lineage>
</organism>